<dbReference type="SMART" id="SM00248">
    <property type="entry name" value="ANK"/>
    <property type="match status" value="21"/>
</dbReference>
<reference evidence="4 5" key="1">
    <citation type="submission" date="2020-06" db="EMBL/GenBank/DDBJ databases">
        <authorList>
            <person name="Li R."/>
            <person name="Bekaert M."/>
        </authorList>
    </citation>
    <scope>NUCLEOTIDE SEQUENCE [LARGE SCALE GENOMIC DNA]</scope>
    <source>
        <strain evidence="5">wild</strain>
    </source>
</reference>
<proteinExistence type="predicted"/>
<dbReference type="PANTHER" id="PTHR24198:SF165">
    <property type="entry name" value="ANKYRIN REPEAT-CONTAINING PROTEIN-RELATED"/>
    <property type="match status" value="1"/>
</dbReference>
<dbReference type="PANTHER" id="PTHR24198">
    <property type="entry name" value="ANKYRIN REPEAT AND PROTEIN KINASE DOMAIN-CONTAINING PROTEIN"/>
    <property type="match status" value="1"/>
</dbReference>
<feature type="repeat" description="ANK" evidence="3">
    <location>
        <begin position="83"/>
        <end position="115"/>
    </location>
</feature>
<dbReference type="Gene3D" id="1.25.40.20">
    <property type="entry name" value="Ankyrin repeat-containing domain"/>
    <property type="match status" value="4"/>
</dbReference>
<dbReference type="SUPFAM" id="SSF48403">
    <property type="entry name" value="Ankyrin repeat"/>
    <property type="match status" value="4"/>
</dbReference>
<gene>
    <name evidence="4" type="ORF">MCOR_3612</name>
</gene>
<feature type="repeat" description="ANK" evidence="3">
    <location>
        <begin position="1040"/>
        <end position="1076"/>
    </location>
</feature>
<dbReference type="InterPro" id="IPR002110">
    <property type="entry name" value="Ankyrin_rpt"/>
</dbReference>
<keyword evidence="1" id="KW-0677">Repeat</keyword>
<evidence type="ECO:0000256" key="2">
    <source>
        <dbReference type="ARBA" id="ARBA00023043"/>
    </source>
</evidence>
<dbReference type="InterPro" id="IPR036770">
    <property type="entry name" value="Ankyrin_rpt-contain_sf"/>
</dbReference>
<feature type="repeat" description="ANK" evidence="3">
    <location>
        <begin position="1007"/>
        <end position="1039"/>
    </location>
</feature>
<keyword evidence="5" id="KW-1185">Reference proteome</keyword>
<dbReference type="Proteomes" id="UP000507470">
    <property type="component" value="Unassembled WGS sequence"/>
</dbReference>
<dbReference type="Pfam" id="PF13637">
    <property type="entry name" value="Ank_4"/>
    <property type="match status" value="1"/>
</dbReference>
<name>A0A6J8A4T1_MYTCO</name>
<accession>A0A6J8A4T1</accession>
<evidence type="ECO:0000313" key="5">
    <source>
        <dbReference type="Proteomes" id="UP000507470"/>
    </source>
</evidence>
<keyword evidence="2 3" id="KW-0040">ANK repeat</keyword>
<evidence type="ECO:0000313" key="4">
    <source>
        <dbReference type="EMBL" id="CAC5361480.1"/>
    </source>
</evidence>
<dbReference type="AlphaFoldDB" id="A0A6J8A4T1"/>
<dbReference type="OrthoDB" id="6144034at2759"/>
<organism evidence="4 5">
    <name type="scientific">Mytilus coruscus</name>
    <name type="common">Sea mussel</name>
    <dbReference type="NCBI Taxonomy" id="42192"/>
    <lineage>
        <taxon>Eukaryota</taxon>
        <taxon>Metazoa</taxon>
        <taxon>Spiralia</taxon>
        <taxon>Lophotrochozoa</taxon>
        <taxon>Mollusca</taxon>
        <taxon>Bivalvia</taxon>
        <taxon>Autobranchia</taxon>
        <taxon>Pteriomorphia</taxon>
        <taxon>Mytilida</taxon>
        <taxon>Mytiloidea</taxon>
        <taxon>Mytilidae</taxon>
        <taxon>Mytilinae</taxon>
        <taxon>Mytilus</taxon>
    </lineage>
</organism>
<feature type="repeat" description="ANK" evidence="3">
    <location>
        <begin position="629"/>
        <end position="661"/>
    </location>
</feature>
<sequence>MATDSPCEDEIKRAIKKKDVETILRLCDDSSYRKSILDFRKDGRRLVHLAAQFGSVILLEKLRSIGSELTVLSHDTYEHHNGGLYTTLHIACACGHIEVVKYLLQTVQNVSFKNLATIQGKDKNYRNAFYYAAQSGSVEVVKCLQTLGKLDINEILPHKKTTLSVVVAEQDSASAQILCECGANVNLGTFERGLKPIQYIVEKPNSAEIIKVLLNFGANVNEPWERHSRRSWLRQSPLFMALKHGFADNAKILIEGGANVSFVGQGANLGSISCFSLAAKRCPALISEFLKHGADPNESLNDQSLFMMAMDDYASNDTIKAFVEAGADVNQHRNGKTLIQSCTCYEQLRPFIEGGVSVKIIESKHKVYTISLALESRYTSDTQSLSDLLSKGADPNLKPEGKDPPLIVATKNNLSEDVECLIKGGAQLDDVSRDGDTAIVVCCKKVSHSCFQTLNILIDSGASLNIASNEGEYPLELLAQRIEKDKHSGANLMRHLFGYESSHIEELENCVTKMLAKGANPNITRKGKNSPLIIAVQKQSEDFVQIMLDAGADILHVGENQRTALELCFIRATDVLTNLFRCFMVSGIEVNKPTKHSIYPLQIPIWLNSFEMTKWALERDADVNIVNDLNNAPLTIALENGHIDIVQLLLDSKANLNFTGHVRSETEIKGQDSEIFDKEVVSLLIKNGAEINKINDLGETALIRYIKRGRQHALEKNVLFLIEVGADPNTSVKDCNSALIEALSLNLFNISICLLKANSNVNHVGANGTTALQVILRKVKNIGTVEILLESGASFYLKDRHGNIPLSLPFMSGTHALNINPKRDVIIKKMLSTLLEKGACPNTQPDGEDTSLMLAAENCLPECVKLLLKSGAHSDHIGKDGKTALHKCISATGYDSPLLLAIQCEDIEAIKALLKAGSNLSHRGVDRLNAFEKCLKSALDGALQFLEYYKEEGGILNKVNKDGNSPLLVLLNEYSKQRDKSEKIETQTANIAAYLMKNTTTEILDKYGNSPLHVAAEDGMVKIIEALLASGANASRENQRGRTALHVCLEKQTPKERSDIIHSLITHGANLNKISTEFRRPLDCLIYRMIKDIRELKKLHDKIHSHQYLKIDLSSFNYLVRCGCELAPIEDIDTTYFYDEYRAPPRNHLGFGVMSSMLYSNTSDSASSEYSASTYPYNDNDLSFEDMIDQALM</sequence>
<dbReference type="EMBL" id="CACVKT020000602">
    <property type="protein sequence ID" value="CAC5361480.1"/>
    <property type="molecule type" value="Genomic_DNA"/>
</dbReference>
<protein>
    <submittedName>
        <fullName evidence="4">Uncharacterized protein</fullName>
    </submittedName>
</protein>
<dbReference type="Pfam" id="PF12796">
    <property type="entry name" value="Ank_2"/>
    <property type="match status" value="3"/>
</dbReference>
<evidence type="ECO:0000256" key="1">
    <source>
        <dbReference type="ARBA" id="ARBA00022737"/>
    </source>
</evidence>
<dbReference type="PROSITE" id="PS50297">
    <property type="entry name" value="ANK_REP_REGION"/>
    <property type="match status" value="2"/>
</dbReference>
<dbReference type="PROSITE" id="PS50088">
    <property type="entry name" value="ANK_REPEAT"/>
    <property type="match status" value="4"/>
</dbReference>
<evidence type="ECO:0000256" key="3">
    <source>
        <dbReference type="PROSITE-ProRule" id="PRU00023"/>
    </source>
</evidence>